<keyword evidence="1" id="KW-0472">Membrane</keyword>
<gene>
    <name evidence="2" type="ORF">BO71DRAFT_18902</name>
</gene>
<evidence type="ECO:0000256" key="1">
    <source>
        <dbReference type="SAM" id="Phobius"/>
    </source>
</evidence>
<dbReference type="EMBL" id="KZ825911">
    <property type="protein sequence ID" value="PYH92680.1"/>
    <property type="molecule type" value="Genomic_DNA"/>
</dbReference>
<evidence type="ECO:0000313" key="3">
    <source>
        <dbReference type="Proteomes" id="UP000247810"/>
    </source>
</evidence>
<accession>A0A319D5S6</accession>
<keyword evidence="3" id="KW-1185">Reference proteome</keyword>
<keyword evidence="1" id="KW-0812">Transmembrane</keyword>
<dbReference type="VEuPathDB" id="FungiDB:BO71DRAFT_18902"/>
<organism evidence="2 3">
    <name type="scientific">Aspergillus ellipticus CBS 707.79</name>
    <dbReference type="NCBI Taxonomy" id="1448320"/>
    <lineage>
        <taxon>Eukaryota</taxon>
        <taxon>Fungi</taxon>
        <taxon>Dikarya</taxon>
        <taxon>Ascomycota</taxon>
        <taxon>Pezizomycotina</taxon>
        <taxon>Eurotiomycetes</taxon>
        <taxon>Eurotiomycetidae</taxon>
        <taxon>Eurotiales</taxon>
        <taxon>Aspergillaceae</taxon>
        <taxon>Aspergillus</taxon>
        <taxon>Aspergillus subgen. Circumdati</taxon>
    </lineage>
</organism>
<proteinExistence type="predicted"/>
<dbReference type="Proteomes" id="UP000247810">
    <property type="component" value="Unassembled WGS sequence"/>
</dbReference>
<name>A0A319D5S6_9EURO</name>
<reference evidence="2 3" key="1">
    <citation type="submission" date="2018-02" db="EMBL/GenBank/DDBJ databases">
        <title>The genomes of Aspergillus section Nigri reveals drivers in fungal speciation.</title>
        <authorList>
            <consortium name="DOE Joint Genome Institute"/>
            <person name="Vesth T.C."/>
            <person name="Nybo J."/>
            <person name="Theobald S."/>
            <person name="Brandl J."/>
            <person name="Frisvad J.C."/>
            <person name="Nielsen K.F."/>
            <person name="Lyhne E.K."/>
            <person name="Kogle M.E."/>
            <person name="Kuo A."/>
            <person name="Riley R."/>
            <person name="Clum A."/>
            <person name="Nolan M."/>
            <person name="Lipzen A."/>
            <person name="Salamov A."/>
            <person name="Henrissat B."/>
            <person name="Wiebenga A."/>
            <person name="De vries R.P."/>
            <person name="Grigoriev I.V."/>
            <person name="Mortensen U.H."/>
            <person name="Andersen M.R."/>
            <person name="Baker S.E."/>
        </authorList>
    </citation>
    <scope>NUCLEOTIDE SEQUENCE [LARGE SCALE GENOMIC DNA]</scope>
    <source>
        <strain evidence="2 3">CBS 707.79</strain>
    </source>
</reference>
<sequence length="56" mass="6222">MGWVGSKQSILVRATVRKKGEVIHVRLLLFGLVWSGLCLITHYPGGSKCTIKAKRK</sequence>
<protein>
    <submittedName>
        <fullName evidence="2">Uncharacterized protein</fullName>
    </submittedName>
</protein>
<evidence type="ECO:0000313" key="2">
    <source>
        <dbReference type="EMBL" id="PYH92680.1"/>
    </source>
</evidence>
<feature type="transmembrane region" description="Helical" evidence="1">
    <location>
        <begin position="27"/>
        <end position="45"/>
    </location>
</feature>
<keyword evidence="1" id="KW-1133">Transmembrane helix</keyword>
<dbReference type="AlphaFoldDB" id="A0A319D5S6"/>